<feature type="transmembrane region" description="Helical" evidence="1">
    <location>
        <begin position="44"/>
        <end position="63"/>
    </location>
</feature>
<keyword evidence="1" id="KW-0472">Membrane</keyword>
<evidence type="ECO:0000313" key="2">
    <source>
        <dbReference type="EMBL" id="TGD17468.1"/>
    </source>
</evidence>
<comment type="caution">
    <text evidence="2">The sequence shown here is derived from an EMBL/GenBank/DDBJ whole genome shotgun (WGS) entry which is preliminary data.</text>
</comment>
<protein>
    <recommendedName>
        <fullName evidence="4">Integral membrane protein</fullName>
    </recommendedName>
</protein>
<feature type="transmembrane region" description="Helical" evidence="1">
    <location>
        <begin position="93"/>
        <end position="110"/>
    </location>
</feature>
<feature type="transmembrane region" description="Helical" evidence="1">
    <location>
        <begin position="117"/>
        <end position="138"/>
    </location>
</feature>
<name>A0A4Z0J7X2_9LACO</name>
<feature type="transmembrane region" description="Helical" evidence="1">
    <location>
        <begin position="70"/>
        <end position="87"/>
    </location>
</feature>
<organism evidence="2 3">
    <name type="scientific">Levilactobacillus suantsaiihabitans</name>
    <dbReference type="NCBI Taxonomy" id="2487722"/>
    <lineage>
        <taxon>Bacteria</taxon>
        <taxon>Bacillati</taxon>
        <taxon>Bacillota</taxon>
        <taxon>Bacilli</taxon>
        <taxon>Lactobacillales</taxon>
        <taxon>Lactobacillaceae</taxon>
        <taxon>Levilactobacillus</taxon>
    </lineage>
</organism>
<reference evidence="2 3" key="1">
    <citation type="submission" date="2018-10" db="EMBL/GenBank/DDBJ databases">
        <title>Lactobacillus sp. R7 and Lactobacillus sp. R19 isolated from fermented mustard green product of Taiwan.</title>
        <authorList>
            <person name="Lin S.-T."/>
        </authorList>
    </citation>
    <scope>NUCLEOTIDE SEQUENCE [LARGE SCALE GENOMIC DNA]</scope>
    <source>
        <strain evidence="2 3">BCRC 81129</strain>
    </source>
</reference>
<proteinExistence type="predicted"/>
<dbReference type="EMBL" id="RKLX01000031">
    <property type="protein sequence ID" value="TGD17468.1"/>
    <property type="molecule type" value="Genomic_DNA"/>
</dbReference>
<keyword evidence="3" id="KW-1185">Reference proteome</keyword>
<dbReference type="AlphaFoldDB" id="A0A4Z0J7X2"/>
<accession>A0A4Z0J7X2</accession>
<sequence length="235" mass="26297">MTTLMAFFKNRTVQQLFLFIFCQNFLWWLAGTTASTGTPLATDVKVFLAIYGIFLAGGVFLILKRHFQSTIGPILVVAAATMGFLAAPGNHLVQLFALLLCIFLVLACIPQLGLQSAYGLVVFSVLAGCGVPVILFFLRNHYLALQFLTPLVPLMASYLAFFEPYYLPTKRDWRLTLIAPIICVLSLFVGSLSWRTLLIILLLAAHWWLQQRLNQRYQLIFSGICQFLTGVLILA</sequence>
<feature type="transmembrane region" description="Helical" evidence="1">
    <location>
        <begin position="177"/>
        <end position="205"/>
    </location>
</feature>
<feature type="transmembrane region" description="Helical" evidence="1">
    <location>
        <begin position="217"/>
        <end position="234"/>
    </location>
</feature>
<gene>
    <name evidence="2" type="ORF">EGT51_12240</name>
</gene>
<evidence type="ECO:0008006" key="4">
    <source>
        <dbReference type="Google" id="ProtNLM"/>
    </source>
</evidence>
<feature type="transmembrane region" description="Helical" evidence="1">
    <location>
        <begin position="144"/>
        <end position="165"/>
    </location>
</feature>
<dbReference type="RefSeq" id="WP_135368944.1">
    <property type="nucleotide sequence ID" value="NZ_RKLX01000031.1"/>
</dbReference>
<dbReference type="Proteomes" id="UP000297348">
    <property type="component" value="Unassembled WGS sequence"/>
</dbReference>
<evidence type="ECO:0000256" key="1">
    <source>
        <dbReference type="SAM" id="Phobius"/>
    </source>
</evidence>
<keyword evidence="1" id="KW-1133">Transmembrane helix</keyword>
<dbReference type="OrthoDB" id="2143776at2"/>
<evidence type="ECO:0000313" key="3">
    <source>
        <dbReference type="Proteomes" id="UP000297348"/>
    </source>
</evidence>
<keyword evidence="1" id="KW-0812">Transmembrane</keyword>